<gene>
    <name evidence="1" type="ORF">HNR73_003182</name>
</gene>
<proteinExistence type="predicted"/>
<organism evidence="1 2">
    <name type="scientific">Phytomonospora endophytica</name>
    <dbReference type="NCBI Taxonomy" id="714109"/>
    <lineage>
        <taxon>Bacteria</taxon>
        <taxon>Bacillati</taxon>
        <taxon>Actinomycetota</taxon>
        <taxon>Actinomycetes</taxon>
        <taxon>Micromonosporales</taxon>
        <taxon>Micromonosporaceae</taxon>
        <taxon>Phytomonospora</taxon>
    </lineage>
</organism>
<comment type="caution">
    <text evidence="1">The sequence shown here is derived from an EMBL/GenBank/DDBJ whole genome shotgun (WGS) entry which is preliminary data.</text>
</comment>
<sequence>MTDPAAEAAPSPLESLSTEELRERAFALARKRLDLAFFWDVIEHLPHSYNAETDGSVGSIGSVIDNIVETYQEFHGRGYGEEEPLLRAAFVDYIEKHGKGSR</sequence>
<protein>
    <submittedName>
        <fullName evidence="1">Uncharacterized protein</fullName>
    </submittedName>
</protein>
<dbReference type="AlphaFoldDB" id="A0A841FHV9"/>
<evidence type="ECO:0000313" key="2">
    <source>
        <dbReference type="Proteomes" id="UP000548476"/>
    </source>
</evidence>
<accession>A0A841FHV9</accession>
<reference evidence="1 2" key="1">
    <citation type="submission" date="2020-08" db="EMBL/GenBank/DDBJ databases">
        <title>Genomic Encyclopedia of Type Strains, Phase IV (KMG-IV): sequencing the most valuable type-strain genomes for metagenomic binning, comparative biology and taxonomic classification.</title>
        <authorList>
            <person name="Goeker M."/>
        </authorList>
    </citation>
    <scope>NUCLEOTIDE SEQUENCE [LARGE SCALE GENOMIC DNA]</scope>
    <source>
        <strain evidence="1 2">YIM 65646</strain>
    </source>
</reference>
<name>A0A841FHV9_9ACTN</name>
<evidence type="ECO:0000313" key="1">
    <source>
        <dbReference type="EMBL" id="MBB6035325.1"/>
    </source>
</evidence>
<dbReference type="Proteomes" id="UP000548476">
    <property type="component" value="Unassembled WGS sequence"/>
</dbReference>
<dbReference type="RefSeq" id="WP_184788171.1">
    <property type="nucleotide sequence ID" value="NZ_BONT01000004.1"/>
</dbReference>
<keyword evidence="2" id="KW-1185">Reference proteome</keyword>
<dbReference type="EMBL" id="JACHGT010000006">
    <property type="protein sequence ID" value="MBB6035325.1"/>
    <property type="molecule type" value="Genomic_DNA"/>
</dbReference>